<evidence type="ECO:0000256" key="6">
    <source>
        <dbReference type="PIRSR" id="PIRSR608901-2"/>
    </source>
</evidence>
<dbReference type="GO" id="GO:0046872">
    <property type="term" value="F:metal ion binding"/>
    <property type="evidence" value="ECO:0007669"/>
    <property type="project" value="UniProtKB-KW"/>
</dbReference>
<evidence type="ECO:0000256" key="3">
    <source>
        <dbReference type="ARBA" id="ARBA00022801"/>
    </source>
</evidence>
<dbReference type="InterPro" id="IPR008901">
    <property type="entry name" value="ACER"/>
</dbReference>
<dbReference type="RefSeq" id="WP_264324988.1">
    <property type="nucleotide sequence ID" value="NZ_JADEXQ010000030.1"/>
</dbReference>
<comment type="cofactor">
    <cofactor evidence="6">
        <name>Zn(2+)</name>
        <dbReference type="ChEBI" id="CHEBI:29105"/>
    </cofactor>
</comment>
<dbReference type="GO" id="GO:0006672">
    <property type="term" value="P:ceramide metabolic process"/>
    <property type="evidence" value="ECO:0007669"/>
    <property type="project" value="InterPro"/>
</dbReference>
<evidence type="ECO:0000313" key="9">
    <source>
        <dbReference type="Proteomes" id="UP000625316"/>
    </source>
</evidence>
<keyword evidence="4 7" id="KW-1133">Transmembrane helix</keyword>
<feature type="binding site" evidence="6">
    <location>
        <position position="202"/>
    </location>
    <ligand>
        <name>Zn(2+)</name>
        <dbReference type="ChEBI" id="CHEBI:29105"/>
        <note>catalytic</note>
    </ligand>
</feature>
<feature type="transmembrane region" description="Helical" evidence="7">
    <location>
        <begin position="63"/>
        <end position="85"/>
    </location>
</feature>
<feature type="transmembrane region" description="Helical" evidence="7">
    <location>
        <begin position="91"/>
        <end position="107"/>
    </location>
</feature>
<sequence length="227" mass="25887">MPTLSFVLYALQDLPRLAPEFCEAVLEQWIAQPANAWSSLAYCGVGGWLWLKRQRQDPRMLQFMGPIAIAIGVSSFAYHALYIAIAHFFDLLSMFFFSTLILVFNLVRAKLVSRRLQLPFWSGVLLLSTFALGFSLDVGRALFGLGVALALGFELLLFVRRDPIRYRDFAIGLGLFLVAFVIWNLDLHQIICDPNNHFLQGHAIWHILTALSLVFITQFYRQFTVLK</sequence>
<dbReference type="AlphaFoldDB" id="A0A928VNV9"/>
<evidence type="ECO:0000256" key="4">
    <source>
        <dbReference type="ARBA" id="ARBA00022989"/>
    </source>
</evidence>
<evidence type="ECO:0000256" key="1">
    <source>
        <dbReference type="ARBA" id="ARBA00004141"/>
    </source>
</evidence>
<keyword evidence="2 7" id="KW-0812">Transmembrane</keyword>
<evidence type="ECO:0000256" key="7">
    <source>
        <dbReference type="SAM" id="Phobius"/>
    </source>
</evidence>
<feature type="transmembrane region" description="Helical" evidence="7">
    <location>
        <begin position="203"/>
        <end position="220"/>
    </location>
</feature>
<keyword evidence="5 7" id="KW-0472">Membrane</keyword>
<feature type="transmembrane region" description="Helical" evidence="7">
    <location>
        <begin position="119"/>
        <end position="136"/>
    </location>
</feature>
<evidence type="ECO:0000256" key="5">
    <source>
        <dbReference type="ARBA" id="ARBA00023136"/>
    </source>
</evidence>
<gene>
    <name evidence="8" type="ORF">IQ266_10510</name>
</gene>
<dbReference type="Pfam" id="PF05875">
    <property type="entry name" value="Ceramidase"/>
    <property type="match status" value="1"/>
</dbReference>
<dbReference type="GO" id="GO:0016811">
    <property type="term" value="F:hydrolase activity, acting on carbon-nitrogen (but not peptide) bonds, in linear amides"/>
    <property type="evidence" value="ECO:0007669"/>
    <property type="project" value="InterPro"/>
</dbReference>
<feature type="binding site" evidence="6">
    <location>
        <position position="206"/>
    </location>
    <ligand>
        <name>Zn(2+)</name>
        <dbReference type="ChEBI" id="CHEBI:29105"/>
        <note>catalytic</note>
    </ligand>
</feature>
<keyword evidence="9" id="KW-1185">Reference proteome</keyword>
<reference evidence="8" key="1">
    <citation type="submission" date="2020-10" db="EMBL/GenBank/DDBJ databases">
        <authorList>
            <person name="Castelo-Branco R."/>
            <person name="Eusebio N."/>
            <person name="Adriana R."/>
            <person name="Vieira A."/>
            <person name="Brugerolle De Fraissinette N."/>
            <person name="Rezende De Castro R."/>
            <person name="Schneider M.P."/>
            <person name="Vasconcelos V."/>
            <person name="Leao P.N."/>
        </authorList>
    </citation>
    <scope>NUCLEOTIDE SEQUENCE</scope>
    <source>
        <strain evidence="8">LEGE 11480</strain>
    </source>
</reference>
<dbReference type="GO" id="GO:0016020">
    <property type="term" value="C:membrane"/>
    <property type="evidence" value="ECO:0007669"/>
    <property type="project" value="UniProtKB-SubCell"/>
</dbReference>
<dbReference type="Proteomes" id="UP000625316">
    <property type="component" value="Unassembled WGS sequence"/>
</dbReference>
<evidence type="ECO:0000313" key="8">
    <source>
        <dbReference type="EMBL" id="MBE9030161.1"/>
    </source>
</evidence>
<keyword evidence="6" id="KW-0479">Metal-binding</keyword>
<name>A0A928VNV9_9CYAN</name>
<feature type="transmembrane region" description="Helical" evidence="7">
    <location>
        <begin position="34"/>
        <end position="51"/>
    </location>
</feature>
<comment type="caution">
    <text evidence="8">The sequence shown here is derived from an EMBL/GenBank/DDBJ whole genome shotgun (WGS) entry which is preliminary data.</text>
</comment>
<feature type="transmembrane region" description="Helical" evidence="7">
    <location>
        <begin position="166"/>
        <end position="183"/>
    </location>
</feature>
<keyword evidence="3" id="KW-0378">Hydrolase</keyword>
<protein>
    <submittedName>
        <fullName evidence="8">Ceramidase domain-containing protein</fullName>
    </submittedName>
</protein>
<feature type="transmembrane region" description="Helical" evidence="7">
    <location>
        <begin position="142"/>
        <end position="159"/>
    </location>
</feature>
<comment type="subcellular location">
    <subcellularLocation>
        <location evidence="1">Membrane</location>
        <topology evidence="1">Multi-pass membrane protein</topology>
    </subcellularLocation>
</comment>
<keyword evidence="6" id="KW-0862">Zinc</keyword>
<evidence type="ECO:0000256" key="2">
    <source>
        <dbReference type="ARBA" id="ARBA00022692"/>
    </source>
</evidence>
<proteinExistence type="predicted"/>
<dbReference type="EMBL" id="JADEXQ010000030">
    <property type="protein sequence ID" value="MBE9030161.1"/>
    <property type="molecule type" value="Genomic_DNA"/>
</dbReference>
<organism evidence="8 9">
    <name type="scientific">Romeriopsis navalis LEGE 11480</name>
    <dbReference type="NCBI Taxonomy" id="2777977"/>
    <lineage>
        <taxon>Bacteria</taxon>
        <taxon>Bacillati</taxon>
        <taxon>Cyanobacteriota</taxon>
        <taxon>Cyanophyceae</taxon>
        <taxon>Leptolyngbyales</taxon>
        <taxon>Leptolyngbyaceae</taxon>
        <taxon>Romeriopsis</taxon>
        <taxon>Romeriopsis navalis</taxon>
    </lineage>
</organism>
<accession>A0A928VNV9</accession>
<feature type="binding site" evidence="6">
    <location>
        <position position="79"/>
    </location>
    <ligand>
        <name>Zn(2+)</name>
        <dbReference type="ChEBI" id="CHEBI:29105"/>
        <note>catalytic</note>
    </ligand>
</feature>